<organism evidence="1">
    <name type="scientific">Anguilla anguilla</name>
    <name type="common">European freshwater eel</name>
    <name type="synonym">Muraena anguilla</name>
    <dbReference type="NCBI Taxonomy" id="7936"/>
    <lineage>
        <taxon>Eukaryota</taxon>
        <taxon>Metazoa</taxon>
        <taxon>Chordata</taxon>
        <taxon>Craniata</taxon>
        <taxon>Vertebrata</taxon>
        <taxon>Euteleostomi</taxon>
        <taxon>Actinopterygii</taxon>
        <taxon>Neopterygii</taxon>
        <taxon>Teleostei</taxon>
        <taxon>Anguilliformes</taxon>
        <taxon>Anguillidae</taxon>
        <taxon>Anguilla</taxon>
    </lineage>
</organism>
<name>A0A0E9V0P6_ANGAN</name>
<dbReference type="EMBL" id="GBXM01037784">
    <property type="protein sequence ID" value="JAH70793.1"/>
    <property type="molecule type" value="Transcribed_RNA"/>
</dbReference>
<proteinExistence type="predicted"/>
<dbReference type="AlphaFoldDB" id="A0A0E9V0P6"/>
<protein>
    <submittedName>
        <fullName evidence="1">Uncharacterized protein</fullName>
    </submittedName>
</protein>
<evidence type="ECO:0000313" key="1">
    <source>
        <dbReference type="EMBL" id="JAH70793.1"/>
    </source>
</evidence>
<sequence length="27" mass="3054">MERRNKSIICGCCTVLHNSSCCIKIKL</sequence>
<reference evidence="1" key="2">
    <citation type="journal article" date="2015" name="Fish Shellfish Immunol.">
        <title>Early steps in the European eel (Anguilla anguilla)-Vibrio vulnificus interaction in the gills: Role of the RtxA13 toxin.</title>
        <authorList>
            <person name="Callol A."/>
            <person name="Pajuelo D."/>
            <person name="Ebbesson L."/>
            <person name="Teles M."/>
            <person name="MacKenzie S."/>
            <person name="Amaro C."/>
        </authorList>
    </citation>
    <scope>NUCLEOTIDE SEQUENCE</scope>
</reference>
<accession>A0A0E9V0P6</accession>
<reference evidence="1" key="1">
    <citation type="submission" date="2014-11" db="EMBL/GenBank/DDBJ databases">
        <authorList>
            <person name="Amaro Gonzalez C."/>
        </authorList>
    </citation>
    <scope>NUCLEOTIDE SEQUENCE</scope>
</reference>